<protein>
    <submittedName>
        <fullName evidence="1">Uncharacterized protein</fullName>
    </submittedName>
</protein>
<organism evidence="1">
    <name type="scientific">human gut metagenome</name>
    <dbReference type="NCBI Taxonomy" id="408170"/>
    <lineage>
        <taxon>unclassified sequences</taxon>
        <taxon>metagenomes</taxon>
        <taxon>organismal metagenomes</taxon>
    </lineage>
</organism>
<proteinExistence type="predicted"/>
<feature type="non-terminal residue" evidence="1">
    <location>
        <position position="39"/>
    </location>
</feature>
<sequence>MVAVVSTDAGGVDVVAGSVVVDGFNGTLCPCSLLLLSSA</sequence>
<reference evidence="1" key="1">
    <citation type="submission" date="2013-12" db="EMBL/GenBank/DDBJ databases">
        <title>A Varibaculum cambriense genome reconstructed from a premature infant gut community with otherwise low bacterial novelty that shifts toward anaerobic metabolism during the third week of life.</title>
        <authorList>
            <person name="Brown C.T."/>
            <person name="Sharon I."/>
            <person name="Thomas B.C."/>
            <person name="Castelle C.J."/>
            <person name="Morowitz M.J."/>
            <person name="Banfield J.F."/>
        </authorList>
    </citation>
    <scope>NUCLEOTIDE SEQUENCE</scope>
</reference>
<gene>
    <name evidence="1" type="ORF">Q604_UNBC01170G0001</name>
</gene>
<accession>W1YQJ5</accession>
<evidence type="ECO:0000313" key="1">
    <source>
        <dbReference type="EMBL" id="ETJ44828.1"/>
    </source>
</evidence>
<comment type="caution">
    <text evidence="1">The sequence shown here is derived from an EMBL/GenBank/DDBJ whole genome shotgun (WGS) entry which is preliminary data.</text>
</comment>
<dbReference type="EMBL" id="AZMM01001170">
    <property type="protein sequence ID" value="ETJ44828.1"/>
    <property type="molecule type" value="Genomic_DNA"/>
</dbReference>
<name>W1YQJ5_9ZZZZ</name>
<dbReference type="AlphaFoldDB" id="W1YQJ5"/>